<dbReference type="Proteomes" id="UP001152747">
    <property type="component" value="Unassembled WGS sequence"/>
</dbReference>
<dbReference type="InterPro" id="IPR056680">
    <property type="entry name" value="DUF7778"/>
</dbReference>
<comment type="caution">
    <text evidence="2">The sequence shown here is derived from an EMBL/GenBank/DDBJ whole genome shotgun (WGS) entry which is preliminary data.</text>
</comment>
<dbReference type="OrthoDB" id="5792480at2759"/>
<dbReference type="PANTHER" id="PTHR36947:SF1">
    <property type="entry name" value="PH DOMAIN-CONTAINING PROTEIN"/>
    <property type="match status" value="1"/>
</dbReference>
<proteinExistence type="predicted"/>
<evidence type="ECO:0000313" key="3">
    <source>
        <dbReference type="Proteomes" id="UP001152747"/>
    </source>
</evidence>
<reference evidence="2" key="1">
    <citation type="submission" date="2022-11" db="EMBL/GenBank/DDBJ databases">
        <authorList>
            <person name="Kikuchi T."/>
        </authorList>
    </citation>
    <scope>NUCLEOTIDE SEQUENCE</scope>
    <source>
        <strain evidence="2">PS1010</strain>
    </source>
</reference>
<dbReference type="EMBL" id="CANHGI010000004">
    <property type="protein sequence ID" value="CAI5448924.1"/>
    <property type="molecule type" value="Genomic_DNA"/>
</dbReference>
<evidence type="ECO:0000259" key="1">
    <source>
        <dbReference type="Pfam" id="PF24998"/>
    </source>
</evidence>
<dbReference type="PANTHER" id="PTHR36947">
    <property type="entry name" value="PROTEIN CBG04364"/>
    <property type="match status" value="1"/>
</dbReference>
<organism evidence="2 3">
    <name type="scientific">Caenorhabditis angaria</name>
    <dbReference type="NCBI Taxonomy" id="860376"/>
    <lineage>
        <taxon>Eukaryota</taxon>
        <taxon>Metazoa</taxon>
        <taxon>Ecdysozoa</taxon>
        <taxon>Nematoda</taxon>
        <taxon>Chromadorea</taxon>
        <taxon>Rhabditida</taxon>
        <taxon>Rhabditina</taxon>
        <taxon>Rhabditomorpha</taxon>
        <taxon>Rhabditoidea</taxon>
        <taxon>Rhabditidae</taxon>
        <taxon>Peloderinae</taxon>
        <taxon>Caenorhabditis</taxon>
    </lineage>
</organism>
<dbReference type="AlphaFoldDB" id="A0A9P1IPZ6"/>
<feature type="domain" description="DUF7778" evidence="1">
    <location>
        <begin position="21"/>
        <end position="143"/>
    </location>
</feature>
<evidence type="ECO:0000313" key="2">
    <source>
        <dbReference type="EMBL" id="CAI5448924.1"/>
    </source>
</evidence>
<keyword evidence="3" id="KW-1185">Reference proteome</keyword>
<gene>
    <name evidence="2" type="ORF">CAMP_LOCUS11561</name>
</gene>
<name>A0A9P1IPZ6_9PELO</name>
<accession>A0A9P1IPZ6</accession>
<dbReference type="Pfam" id="PF24998">
    <property type="entry name" value="DUF7778"/>
    <property type="match status" value="1"/>
</dbReference>
<protein>
    <recommendedName>
        <fullName evidence="1">DUF7778 domain-containing protein</fullName>
    </recommendedName>
</protein>
<sequence length="279" mass="31855">MKQQQLRERKEVLPIAKKLYKFVNLPNAMNWRVEPNECLAHGRIASYTRTKNRFFPDNLTCLKMRLATVTCHGFLILYEKSDRGIVVDLRKARAILTNCDTFKGDRLTYKRCHIKIRLDFGNVHLFVKDDSISKWTSAIITSHSNIKKGLVIKKETVPVLENIAISDTEEINNSVSSNSGIITVIENPKINQIPSIRHGHSSVASICKKLESELAMKSPEDQPSLQNTKHFVSSVVYEPEKEQKSQIEIKESAVFVLPSFEEENGQGTSKAWWLRSLRC</sequence>